<feature type="domain" description="RING-type" evidence="6">
    <location>
        <begin position="92"/>
        <end position="143"/>
    </location>
</feature>
<keyword evidence="8" id="KW-1185">Reference proteome</keyword>
<evidence type="ECO:0000313" key="7">
    <source>
        <dbReference type="EMBL" id="GIX95881.1"/>
    </source>
</evidence>
<feature type="compositionally biased region" description="Low complexity" evidence="5">
    <location>
        <begin position="13"/>
        <end position="28"/>
    </location>
</feature>
<dbReference type="Gene3D" id="3.30.40.10">
    <property type="entry name" value="Zinc/RING finger domain, C3HC4 (zinc finger)"/>
    <property type="match status" value="1"/>
</dbReference>
<protein>
    <recommendedName>
        <fullName evidence="6">RING-type domain-containing protein</fullName>
    </recommendedName>
</protein>
<evidence type="ECO:0000259" key="6">
    <source>
        <dbReference type="PROSITE" id="PS50089"/>
    </source>
</evidence>
<evidence type="ECO:0000256" key="4">
    <source>
        <dbReference type="PROSITE-ProRule" id="PRU00175"/>
    </source>
</evidence>
<dbReference type="Pfam" id="PF13445">
    <property type="entry name" value="zf-RING_UBOX"/>
    <property type="match status" value="1"/>
</dbReference>
<dbReference type="SMART" id="SM00184">
    <property type="entry name" value="RING"/>
    <property type="match status" value="1"/>
</dbReference>
<organism evidence="7 8">
    <name type="scientific">Caerostris darwini</name>
    <dbReference type="NCBI Taxonomy" id="1538125"/>
    <lineage>
        <taxon>Eukaryota</taxon>
        <taxon>Metazoa</taxon>
        <taxon>Ecdysozoa</taxon>
        <taxon>Arthropoda</taxon>
        <taxon>Chelicerata</taxon>
        <taxon>Arachnida</taxon>
        <taxon>Araneae</taxon>
        <taxon>Araneomorphae</taxon>
        <taxon>Entelegynae</taxon>
        <taxon>Araneoidea</taxon>
        <taxon>Araneidae</taxon>
        <taxon>Caerostris</taxon>
    </lineage>
</organism>
<name>A0AAV4PFK7_9ARAC</name>
<accession>A0AAV4PFK7</accession>
<gene>
    <name evidence="7" type="ORF">CDAR_376981</name>
</gene>
<dbReference type="PROSITE" id="PS00518">
    <property type="entry name" value="ZF_RING_1"/>
    <property type="match status" value="1"/>
</dbReference>
<proteinExistence type="predicted"/>
<dbReference type="InterPro" id="IPR013083">
    <property type="entry name" value="Znf_RING/FYVE/PHD"/>
</dbReference>
<evidence type="ECO:0000256" key="3">
    <source>
        <dbReference type="ARBA" id="ARBA00022833"/>
    </source>
</evidence>
<evidence type="ECO:0000256" key="5">
    <source>
        <dbReference type="SAM" id="MobiDB-lite"/>
    </source>
</evidence>
<dbReference type="InterPro" id="IPR017907">
    <property type="entry name" value="Znf_RING_CS"/>
</dbReference>
<dbReference type="InterPro" id="IPR047134">
    <property type="entry name" value="RNF4"/>
</dbReference>
<dbReference type="InterPro" id="IPR027370">
    <property type="entry name" value="Znf-RING_euk"/>
</dbReference>
<dbReference type="InterPro" id="IPR001841">
    <property type="entry name" value="Znf_RING"/>
</dbReference>
<keyword evidence="1" id="KW-0479">Metal-binding</keyword>
<dbReference type="SUPFAM" id="SSF57850">
    <property type="entry name" value="RING/U-box"/>
    <property type="match status" value="1"/>
</dbReference>
<dbReference type="PANTHER" id="PTHR23041:SF78">
    <property type="entry name" value="E3 UBIQUITIN-PROTEIN LIGASE RNF4"/>
    <property type="match status" value="1"/>
</dbReference>
<feature type="compositionally biased region" description="Polar residues" evidence="5">
    <location>
        <begin position="36"/>
        <end position="45"/>
    </location>
</feature>
<dbReference type="GO" id="GO:0008270">
    <property type="term" value="F:zinc ion binding"/>
    <property type="evidence" value="ECO:0007669"/>
    <property type="project" value="UniProtKB-KW"/>
</dbReference>
<dbReference type="AlphaFoldDB" id="A0AAV4PFK7"/>
<sequence>MDPEVIIIEVRSSDTNQSSSSNATSLNNIEEVRQPVRQTNTRSTQSTVEIITISSAPATVKKRRQRKRKAADSKILETASKKKRRRSLLTSCPVCFEEAQELKRRQIPIVQTECGHVFCQICIDHWHSRCFSSRKAFRCPICRRYLYGKQNTLIHL</sequence>
<evidence type="ECO:0000313" key="8">
    <source>
        <dbReference type="Proteomes" id="UP001054837"/>
    </source>
</evidence>
<keyword evidence="2 4" id="KW-0863">Zinc-finger</keyword>
<feature type="compositionally biased region" description="Basic residues" evidence="5">
    <location>
        <begin position="60"/>
        <end position="69"/>
    </location>
</feature>
<feature type="region of interest" description="Disordered" evidence="5">
    <location>
        <begin position="58"/>
        <end position="83"/>
    </location>
</feature>
<reference evidence="7 8" key="1">
    <citation type="submission" date="2021-06" db="EMBL/GenBank/DDBJ databases">
        <title>Caerostris darwini draft genome.</title>
        <authorList>
            <person name="Kono N."/>
            <person name="Arakawa K."/>
        </authorList>
    </citation>
    <scope>NUCLEOTIDE SEQUENCE [LARGE SCALE GENOMIC DNA]</scope>
</reference>
<dbReference type="PANTHER" id="PTHR23041">
    <property type="entry name" value="RING FINGER DOMAIN-CONTAINING"/>
    <property type="match status" value="1"/>
</dbReference>
<dbReference type="EMBL" id="BPLQ01002820">
    <property type="protein sequence ID" value="GIX95881.1"/>
    <property type="molecule type" value="Genomic_DNA"/>
</dbReference>
<evidence type="ECO:0000256" key="2">
    <source>
        <dbReference type="ARBA" id="ARBA00022771"/>
    </source>
</evidence>
<comment type="caution">
    <text evidence="7">The sequence shown here is derived from an EMBL/GenBank/DDBJ whole genome shotgun (WGS) entry which is preliminary data.</text>
</comment>
<dbReference type="PROSITE" id="PS50089">
    <property type="entry name" value="ZF_RING_2"/>
    <property type="match status" value="1"/>
</dbReference>
<dbReference type="Proteomes" id="UP001054837">
    <property type="component" value="Unassembled WGS sequence"/>
</dbReference>
<keyword evidence="3" id="KW-0862">Zinc</keyword>
<evidence type="ECO:0000256" key="1">
    <source>
        <dbReference type="ARBA" id="ARBA00022723"/>
    </source>
</evidence>
<feature type="region of interest" description="Disordered" evidence="5">
    <location>
        <begin position="12"/>
        <end position="45"/>
    </location>
</feature>